<evidence type="ECO:0000256" key="1">
    <source>
        <dbReference type="ARBA" id="ARBA00022553"/>
    </source>
</evidence>
<organism evidence="3 4">
    <name type="scientific">Sinanodonta woodiana</name>
    <name type="common">Chinese pond mussel</name>
    <name type="synonym">Anodonta woodiana</name>
    <dbReference type="NCBI Taxonomy" id="1069815"/>
    <lineage>
        <taxon>Eukaryota</taxon>
        <taxon>Metazoa</taxon>
        <taxon>Spiralia</taxon>
        <taxon>Lophotrochozoa</taxon>
        <taxon>Mollusca</taxon>
        <taxon>Bivalvia</taxon>
        <taxon>Autobranchia</taxon>
        <taxon>Heteroconchia</taxon>
        <taxon>Palaeoheterodonta</taxon>
        <taxon>Unionida</taxon>
        <taxon>Unionoidea</taxon>
        <taxon>Unionidae</taxon>
        <taxon>Unioninae</taxon>
        <taxon>Sinanodonta</taxon>
    </lineage>
</organism>
<dbReference type="InterPro" id="IPR057721">
    <property type="entry name" value="BCD1_alpha/beta"/>
</dbReference>
<evidence type="ECO:0000313" key="4">
    <source>
        <dbReference type="Proteomes" id="UP001634394"/>
    </source>
</evidence>
<dbReference type="PANTHER" id="PTHR13483:SF3">
    <property type="entry name" value="BOX C_D SNORNA PROTEIN 1"/>
    <property type="match status" value="1"/>
</dbReference>
<reference evidence="3 4" key="1">
    <citation type="submission" date="2024-11" db="EMBL/GenBank/DDBJ databases">
        <title>Chromosome-level genome assembly of the freshwater bivalve Anodonta woodiana.</title>
        <authorList>
            <person name="Chen X."/>
        </authorList>
    </citation>
    <scope>NUCLEOTIDE SEQUENCE [LARGE SCALE GENOMIC DNA]</scope>
    <source>
        <strain evidence="3">MN2024</strain>
        <tissue evidence="3">Gills</tissue>
    </source>
</reference>
<dbReference type="Pfam" id="PF25790">
    <property type="entry name" value="BCD1"/>
    <property type="match status" value="1"/>
</dbReference>
<dbReference type="PANTHER" id="PTHR13483">
    <property type="entry name" value="BOX C_D SNORNA PROTEIN 1-RELATED"/>
    <property type="match status" value="1"/>
</dbReference>
<keyword evidence="4" id="KW-1185">Reference proteome</keyword>
<dbReference type="InterPro" id="IPR051639">
    <property type="entry name" value="BCD1"/>
</dbReference>
<name>A0ABD3WEC8_SINWO</name>
<sequence length="258" mass="30301">MKFDTCIDMYRIVGCVSCIVSIRGTGGVIQNGPASDYKQFLNKINYRFLEDVGRKTNNCYRDLAKRRHNKPKFLQELQKQASRRNIDLRLMPFPMSKRKDNFTTYHYKSKSILWQIEWLFPQAEARYIAKRVPDSNTLQELLKTYVDPVESDPVIRQNLQCYIGENLHLFMLAEKRKDKNARYHKLSIEKTLAENLEHKCVIEYPTIHVVLGKYCDNYPLIGKLSLLYLELYLLVVKVKHKQNICCCCLYTNSLTLSS</sequence>
<accession>A0ABD3WEC8</accession>
<gene>
    <name evidence="3" type="ORF">ACJMK2_040220</name>
</gene>
<dbReference type="EMBL" id="JBJQND010000007">
    <property type="protein sequence ID" value="KAL3872286.1"/>
    <property type="molecule type" value="Genomic_DNA"/>
</dbReference>
<dbReference type="Proteomes" id="UP001634394">
    <property type="component" value="Unassembled WGS sequence"/>
</dbReference>
<proteinExistence type="predicted"/>
<evidence type="ECO:0000259" key="2">
    <source>
        <dbReference type="Pfam" id="PF25790"/>
    </source>
</evidence>
<dbReference type="AlphaFoldDB" id="A0ABD3WEC8"/>
<evidence type="ECO:0000313" key="3">
    <source>
        <dbReference type="EMBL" id="KAL3872286.1"/>
    </source>
</evidence>
<keyword evidence="1" id="KW-0597">Phosphoprotein</keyword>
<protein>
    <recommendedName>
        <fullName evidence="2">BCD1 alpha/beta domain-containing protein</fullName>
    </recommendedName>
</protein>
<comment type="caution">
    <text evidence="3">The sequence shown here is derived from an EMBL/GenBank/DDBJ whole genome shotgun (WGS) entry which is preliminary data.</text>
</comment>
<feature type="domain" description="BCD1 alpha/beta" evidence="2">
    <location>
        <begin position="75"/>
        <end position="217"/>
    </location>
</feature>